<dbReference type="AlphaFoldDB" id="A0A8J8B1V6"/>
<evidence type="ECO:0000313" key="1">
    <source>
        <dbReference type="EMBL" id="MBR0598132.1"/>
    </source>
</evidence>
<organism evidence="1 2">
    <name type="scientific">Sinanaerobacter chloroacetimidivorans</name>
    <dbReference type="NCBI Taxonomy" id="2818044"/>
    <lineage>
        <taxon>Bacteria</taxon>
        <taxon>Bacillati</taxon>
        <taxon>Bacillota</taxon>
        <taxon>Clostridia</taxon>
        <taxon>Peptostreptococcales</taxon>
        <taxon>Anaerovoracaceae</taxon>
        <taxon>Sinanaerobacter</taxon>
    </lineage>
</organism>
<reference evidence="1" key="2">
    <citation type="submission" date="2021-04" db="EMBL/GenBank/DDBJ databases">
        <authorList>
            <person name="Liu J."/>
        </authorList>
    </citation>
    <scope>NUCLEOTIDE SEQUENCE</scope>
    <source>
        <strain evidence="1">BAD-6</strain>
    </source>
</reference>
<gene>
    <name evidence="1" type="ORF">KCX82_09630</name>
</gene>
<comment type="caution">
    <text evidence="1">The sequence shown here is derived from an EMBL/GenBank/DDBJ whole genome shotgun (WGS) entry which is preliminary data.</text>
</comment>
<accession>A0A8J8B1V6</accession>
<dbReference type="Proteomes" id="UP000675664">
    <property type="component" value="Unassembled WGS sequence"/>
</dbReference>
<reference evidence="1" key="1">
    <citation type="submission" date="2021-04" db="EMBL/GenBank/DDBJ databases">
        <title>Sinoanaerobacter chloroacetimidivorans sp. nov., an obligate anaerobic bacterium isolated from anaerobic sludge.</title>
        <authorList>
            <person name="Bao Y."/>
        </authorList>
    </citation>
    <scope>NUCLEOTIDE SEQUENCE</scope>
    <source>
        <strain evidence="1">BAD-6</strain>
    </source>
</reference>
<protein>
    <submittedName>
        <fullName evidence="1">Uncharacterized protein</fullName>
    </submittedName>
</protein>
<dbReference type="EMBL" id="JAGSND010000005">
    <property type="protein sequence ID" value="MBR0598132.1"/>
    <property type="molecule type" value="Genomic_DNA"/>
</dbReference>
<evidence type="ECO:0000313" key="2">
    <source>
        <dbReference type="Proteomes" id="UP000675664"/>
    </source>
</evidence>
<keyword evidence="2" id="KW-1185">Reference proteome</keyword>
<sequence>MYFKELGKDGRILRFPKDWMPSRISLGKFVFGYSDKIDITPMKVKTIFENGKFIGPSIAEEEKLDY</sequence>
<name>A0A8J8B1V6_9FIRM</name>
<proteinExistence type="predicted"/>